<dbReference type="PANTHER" id="PTHR32552">
    <property type="entry name" value="FERRICHROME IRON RECEPTOR-RELATED"/>
    <property type="match status" value="1"/>
</dbReference>
<evidence type="ECO:0000256" key="6">
    <source>
        <dbReference type="ARBA" id="ARBA00023004"/>
    </source>
</evidence>
<proteinExistence type="inferred from homology"/>
<keyword evidence="8 12" id="KW-0798">TonB box</keyword>
<keyword evidence="2 11" id="KW-0813">Transport</keyword>
<evidence type="ECO:0000256" key="1">
    <source>
        <dbReference type="ARBA" id="ARBA00004571"/>
    </source>
</evidence>
<keyword evidence="5 11" id="KW-0812">Transmembrane</keyword>
<accession>A0A0B9ABX6</accession>
<comment type="caution">
    <text evidence="16">The sequence shown here is derived from an EMBL/GenBank/DDBJ whole genome shotgun (WGS) entry which is preliminary data.</text>
</comment>
<protein>
    <submittedName>
        <fullName evidence="16">TonB-dependent receptor</fullName>
    </submittedName>
</protein>
<name>A0A0B9ABX6_9SPHN</name>
<evidence type="ECO:0000256" key="7">
    <source>
        <dbReference type="ARBA" id="ARBA00023065"/>
    </source>
</evidence>
<keyword evidence="13" id="KW-0732">Signal</keyword>
<dbReference type="EMBL" id="JRVC01000005">
    <property type="protein sequence ID" value="KHS48104.1"/>
    <property type="molecule type" value="Genomic_DNA"/>
</dbReference>
<evidence type="ECO:0000256" key="5">
    <source>
        <dbReference type="ARBA" id="ARBA00022692"/>
    </source>
</evidence>
<evidence type="ECO:0000256" key="10">
    <source>
        <dbReference type="ARBA" id="ARBA00023237"/>
    </source>
</evidence>
<feature type="domain" description="TonB-dependent receptor plug" evidence="15">
    <location>
        <begin position="57"/>
        <end position="163"/>
    </location>
</feature>
<dbReference type="Pfam" id="PF00593">
    <property type="entry name" value="TonB_dep_Rec_b-barrel"/>
    <property type="match status" value="1"/>
</dbReference>
<gene>
    <name evidence="16" type="ORF">NJ75_01293</name>
</gene>
<sequence>MFTTRASARLLARTSLFAAAAFALSQPVLAQDAAQDAASSEDGGEIIVTAQKRAQSLSDVSLSVAAVGTEQLAANNTVNLEGLQALVPSISFGNDFNFAKLFIRGIGLSSSLPGVDPSVALHVDGVVVSLAQAQLGSMFDLERVEVLRGPQGTLYGRNATGGAVNLITAKPTDKLDGYVRQTLGGDAFLVQTDAAIGGPITEGVRARLAVQRIKRDGFGINEFTGNEIDNANQWSVRGHLQFLPTDKLSILLTGELHTENDRSLAVKFREVSFPGTTVPSLTALGQRTNADGSAASFAKNVRNLNTNYDPINDRKQYAFTGIMDYAASDTVALKSLTSYRNFRAIFFHDFDMSSYAGYPLAQTNAVRTSANHWQPVFENQFSQELQLNVDTDKLHAVFAGFYLKDHIRVENHIGFDVLTNTDPYRVQFDGKLDVETWAVFGNVTYDLTEQFSIKAGGRYSWEKRKIKNNSGIGTAATGFVLDPLQWDTSKTWDDFSPSLGVEFRPNDDVMAYFNWSRGFKSGTAEIGSRRSATAVTPFVNPEKVEAFEGGIKYSAGSLQTNLAVFYQKLKNGQFQRTFPIPNPPFFASALENAAESRAYGAEFELRWRPIDGLAIDASAAYLNSKFTKFFSKNPLNAALFGPGGASLPDEDLSGNATRMSPKWTLNFNPTYTADLSSGASVLFGTNVSYRSKQYHTEFNDDRMAADGYVMVDANVKYRHSDDRTSVNLWVRNLTNELVWAGSYAVATSRTIGGTLMPPRTYGVTLGYEF</sequence>
<dbReference type="SUPFAM" id="SSF56935">
    <property type="entry name" value="Porins"/>
    <property type="match status" value="1"/>
</dbReference>
<dbReference type="PANTHER" id="PTHR32552:SF81">
    <property type="entry name" value="TONB-DEPENDENT OUTER MEMBRANE RECEPTOR"/>
    <property type="match status" value="1"/>
</dbReference>
<keyword evidence="16" id="KW-0675">Receptor</keyword>
<dbReference type="PROSITE" id="PS52016">
    <property type="entry name" value="TONB_DEPENDENT_REC_3"/>
    <property type="match status" value="1"/>
</dbReference>
<comment type="similarity">
    <text evidence="11 12">Belongs to the TonB-dependent receptor family.</text>
</comment>
<evidence type="ECO:0000313" key="16">
    <source>
        <dbReference type="EMBL" id="KHS48104.1"/>
    </source>
</evidence>
<feature type="domain" description="TonB-dependent receptor-like beta-barrel" evidence="14">
    <location>
        <begin position="287"/>
        <end position="733"/>
    </location>
</feature>
<dbReference type="AlphaFoldDB" id="A0A0B9ABX6"/>
<dbReference type="STRING" id="48936.NJ75_01293"/>
<keyword evidence="3 11" id="KW-1134">Transmembrane beta strand</keyword>
<dbReference type="PATRIC" id="fig|48936.3.peg.1293"/>
<evidence type="ECO:0000256" key="8">
    <source>
        <dbReference type="ARBA" id="ARBA00023077"/>
    </source>
</evidence>
<dbReference type="InterPro" id="IPR039426">
    <property type="entry name" value="TonB-dep_rcpt-like"/>
</dbReference>
<dbReference type="Proteomes" id="UP000031338">
    <property type="component" value="Unassembled WGS sequence"/>
</dbReference>
<dbReference type="GO" id="GO:0006826">
    <property type="term" value="P:iron ion transport"/>
    <property type="evidence" value="ECO:0007669"/>
    <property type="project" value="UniProtKB-KW"/>
</dbReference>
<keyword evidence="7" id="KW-0406">Ion transport</keyword>
<feature type="chain" id="PRO_5002128282" evidence="13">
    <location>
        <begin position="31"/>
        <end position="769"/>
    </location>
</feature>
<evidence type="ECO:0000256" key="2">
    <source>
        <dbReference type="ARBA" id="ARBA00022448"/>
    </source>
</evidence>
<evidence type="ECO:0000256" key="13">
    <source>
        <dbReference type="SAM" id="SignalP"/>
    </source>
</evidence>
<feature type="signal peptide" evidence="13">
    <location>
        <begin position="1"/>
        <end position="30"/>
    </location>
</feature>
<keyword evidence="10 11" id="KW-0998">Cell outer membrane</keyword>
<evidence type="ECO:0000256" key="3">
    <source>
        <dbReference type="ARBA" id="ARBA00022452"/>
    </source>
</evidence>
<evidence type="ECO:0000256" key="11">
    <source>
        <dbReference type="PROSITE-ProRule" id="PRU01360"/>
    </source>
</evidence>
<dbReference type="CDD" id="cd01347">
    <property type="entry name" value="ligand_gated_channel"/>
    <property type="match status" value="1"/>
</dbReference>
<organism evidence="16 17">
    <name type="scientific">Novosphingobium subterraneum</name>
    <dbReference type="NCBI Taxonomy" id="48936"/>
    <lineage>
        <taxon>Bacteria</taxon>
        <taxon>Pseudomonadati</taxon>
        <taxon>Pseudomonadota</taxon>
        <taxon>Alphaproteobacteria</taxon>
        <taxon>Sphingomonadales</taxon>
        <taxon>Sphingomonadaceae</taxon>
        <taxon>Novosphingobium</taxon>
    </lineage>
</organism>
<dbReference type="InterPro" id="IPR036942">
    <property type="entry name" value="Beta-barrel_TonB_sf"/>
</dbReference>
<keyword evidence="4" id="KW-0410">Iron transport</keyword>
<evidence type="ECO:0000313" key="17">
    <source>
        <dbReference type="Proteomes" id="UP000031338"/>
    </source>
</evidence>
<dbReference type="InterPro" id="IPR000531">
    <property type="entry name" value="Beta-barrel_TonB"/>
</dbReference>
<evidence type="ECO:0000256" key="9">
    <source>
        <dbReference type="ARBA" id="ARBA00023136"/>
    </source>
</evidence>
<dbReference type="InterPro" id="IPR012910">
    <property type="entry name" value="Plug_dom"/>
</dbReference>
<dbReference type="Gene3D" id="2.40.170.20">
    <property type="entry name" value="TonB-dependent receptor, beta-barrel domain"/>
    <property type="match status" value="1"/>
</dbReference>
<evidence type="ECO:0000256" key="12">
    <source>
        <dbReference type="RuleBase" id="RU003357"/>
    </source>
</evidence>
<dbReference type="Pfam" id="PF07715">
    <property type="entry name" value="Plug"/>
    <property type="match status" value="1"/>
</dbReference>
<dbReference type="GO" id="GO:0009279">
    <property type="term" value="C:cell outer membrane"/>
    <property type="evidence" value="ECO:0007669"/>
    <property type="project" value="UniProtKB-SubCell"/>
</dbReference>
<reference evidence="16 17" key="1">
    <citation type="submission" date="2014-10" db="EMBL/GenBank/DDBJ databases">
        <title>Draft genome sequence of Novosphingobium subterraneum DSM 12447.</title>
        <authorList>
            <person name="Gan H.M."/>
            <person name="Gan H.Y."/>
            <person name="Savka M.A."/>
        </authorList>
    </citation>
    <scope>NUCLEOTIDE SEQUENCE [LARGE SCALE GENOMIC DNA]</scope>
    <source>
        <strain evidence="16 17">DSM 12447</strain>
    </source>
</reference>
<keyword evidence="6" id="KW-0408">Iron</keyword>
<comment type="subcellular location">
    <subcellularLocation>
        <location evidence="1 11">Cell outer membrane</location>
        <topology evidence="1 11">Multi-pass membrane protein</topology>
    </subcellularLocation>
</comment>
<evidence type="ECO:0000256" key="4">
    <source>
        <dbReference type="ARBA" id="ARBA00022496"/>
    </source>
</evidence>
<evidence type="ECO:0000259" key="15">
    <source>
        <dbReference type="Pfam" id="PF07715"/>
    </source>
</evidence>
<keyword evidence="17" id="KW-1185">Reference proteome</keyword>
<keyword evidence="9 11" id="KW-0472">Membrane</keyword>
<evidence type="ECO:0000259" key="14">
    <source>
        <dbReference type="Pfam" id="PF00593"/>
    </source>
</evidence>